<proteinExistence type="inferred from homology"/>
<evidence type="ECO:0000256" key="9">
    <source>
        <dbReference type="HAMAP-Rule" id="MF_00653"/>
    </source>
</evidence>
<dbReference type="OrthoDB" id="9800940at2"/>
<dbReference type="InterPro" id="IPR001279">
    <property type="entry name" value="Metallo-B-lactamas"/>
</dbReference>
<evidence type="ECO:0000256" key="5">
    <source>
        <dbReference type="ARBA" id="ARBA00022905"/>
    </source>
</evidence>
<dbReference type="EMBL" id="SIRE01000030">
    <property type="protein sequence ID" value="TBL70714.1"/>
    <property type="molecule type" value="Genomic_DNA"/>
</dbReference>
<protein>
    <recommendedName>
        <fullName evidence="3 9">Coenzyme PQQ synthesis protein B</fullName>
    </recommendedName>
    <alternativeName>
        <fullName evidence="9">Pyrroloquinoline quinone biosynthesis protein B</fullName>
    </alternativeName>
</protein>
<sequence length="306" mass="33077">MLLKVLGSAAGGGVPQWNCSCPNCRSARAGNGIVRIRMNNSLAISADGETWYLINATPDVCAQIESHPELYAGPQLRSTPVCGILLTDAELDHTIGLLSLRQSSELAVYAAAPVLNALTGAFPVRQIIAPYATFHWAEIRPGESFPLFGERLSVYPFLLGRKPPRYAARADNSGPAAADDPWVVGYRFTDRLTGGVAVYAPGVESWTQELERQLQDADCILIDGTFWHADELRDLGASELDAAAMGHVPISGPNGSLRRLAELPARRKVYTHINNTNPILHPESSEHRLLSESGIEVGCDGLELEV</sequence>
<evidence type="ECO:0000313" key="12">
    <source>
        <dbReference type="Proteomes" id="UP000293142"/>
    </source>
</evidence>
<dbReference type="AlphaFoldDB" id="A0A4Q9DIS1"/>
<comment type="pathway">
    <text evidence="1 9">Cofactor biosynthesis; pyrroloquinoline quinone biosynthesis.</text>
</comment>
<organism evidence="11 12">
    <name type="scientific">Paenibacillus thalictri</name>
    <dbReference type="NCBI Taxonomy" id="2527873"/>
    <lineage>
        <taxon>Bacteria</taxon>
        <taxon>Bacillati</taxon>
        <taxon>Bacillota</taxon>
        <taxon>Bacilli</taxon>
        <taxon>Bacillales</taxon>
        <taxon>Paenibacillaceae</taxon>
        <taxon>Paenibacillus</taxon>
    </lineage>
</organism>
<dbReference type="CDD" id="cd16274">
    <property type="entry name" value="PQQB-like_MBL-fold"/>
    <property type="match status" value="1"/>
</dbReference>
<dbReference type="HAMAP" id="MF_00653">
    <property type="entry name" value="PQQ_syn_PqqB"/>
    <property type="match status" value="1"/>
</dbReference>
<evidence type="ECO:0000256" key="7">
    <source>
        <dbReference type="ARBA" id="ARBA00034301"/>
    </source>
</evidence>
<dbReference type="Proteomes" id="UP000293142">
    <property type="component" value="Unassembled WGS sequence"/>
</dbReference>
<keyword evidence="5 9" id="KW-0884">PQQ biosynthesis</keyword>
<evidence type="ECO:0000256" key="4">
    <source>
        <dbReference type="ARBA" id="ARBA00022448"/>
    </source>
</evidence>
<reference evidence="11 12" key="1">
    <citation type="submission" date="2019-02" db="EMBL/GenBank/DDBJ databases">
        <title>Paenibacillus sp. nov., isolated from surface-sterilized tissue of Thalictrum simplex L.</title>
        <authorList>
            <person name="Tuo L."/>
        </authorList>
    </citation>
    <scope>NUCLEOTIDE SEQUENCE [LARGE SCALE GENOMIC DNA]</scope>
    <source>
        <strain evidence="11 12">N2SHLJ1</strain>
    </source>
</reference>
<keyword evidence="12" id="KW-1185">Reference proteome</keyword>
<comment type="function">
    <text evidence="9">May be involved in the transport of PQQ or its precursor to the periplasm.</text>
</comment>
<keyword evidence="4 9" id="KW-0813">Transport</keyword>
<evidence type="ECO:0000259" key="10">
    <source>
        <dbReference type="Pfam" id="PF12706"/>
    </source>
</evidence>
<dbReference type="PANTHER" id="PTHR42663">
    <property type="entry name" value="HYDROLASE C777.06C-RELATED-RELATED"/>
    <property type="match status" value="1"/>
</dbReference>
<dbReference type="Gene3D" id="3.60.15.10">
    <property type="entry name" value="Ribonuclease Z/Hydroxyacylglutathione hydrolase-like"/>
    <property type="match status" value="1"/>
</dbReference>
<dbReference type="UniPathway" id="UPA00539"/>
<dbReference type="NCBIfam" id="TIGR02108">
    <property type="entry name" value="PQQ_syn_pqqB"/>
    <property type="match status" value="1"/>
</dbReference>
<dbReference type="RefSeq" id="WP_131017651.1">
    <property type="nucleotide sequence ID" value="NZ_SIRE01000030.1"/>
</dbReference>
<dbReference type="GO" id="GO:0018189">
    <property type="term" value="P:pyrroloquinoline quinone biosynthetic process"/>
    <property type="evidence" value="ECO:0007669"/>
    <property type="project" value="UniProtKB-UniRule"/>
</dbReference>
<dbReference type="InterPro" id="IPR011842">
    <property type="entry name" value="PQQ_synth_PqqB"/>
</dbReference>
<feature type="domain" description="Metallo-beta-lactamase" evidence="10">
    <location>
        <begin position="50"/>
        <end position="273"/>
    </location>
</feature>
<dbReference type="InterPro" id="IPR036866">
    <property type="entry name" value="RibonucZ/Hydroxyglut_hydro"/>
</dbReference>
<gene>
    <name evidence="9 11" type="primary">pqqB</name>
    <name evidence="11" type="ORF">EYB31_32310</name>
</gene>
<evidence type="ECO:0000313" key="11">
    <source>
        <dbReference type="EMBL" id="TBL70714.1"/>
    </source>
</evidence>
<dbReference type="Pfam" id="PF12706">
    <property type="entry name" value="Lactamase_B_2"/>
    <property type="match status" value="1"/>
</dbReference>
<comment type="function">
    <text evidence="7">Counteracts the endogenous Pycsar antiviral defense system. Phosphodiesterase that enables metal-dependent hydrolysis of host cyclic nucleotide Pycsar defense signals such as cCMP and cUMP.</text>
</comment>
<evidence type="ECO:0000256" key="6">
    <source>
        <dbReference type="ARBA" id="ARBA00034221"/>
    </source>
</evidence>
<evidence type="ECO:0000256" key="3">
    <source>
        <dbReference type="ARBA" id="ARBA00015084"/>
    </source>
</evidence>
<dbReference type="PANTHER" id="PTHR42663:SF7">
    <property type="entry name" value="COENZYME PQQ SYNTHESIS PROTEIN B"/>
    <property type="match status" value="1"/>
</dbReference>
<comment type="catalytic activity">
    <reaction evidence="6">
        <text>3',5'-cyclic CMP + H2O = CMP + H(+)</text>
        <dbReference type="Rhea" id="RHEA:72675"/>
        <dbReference type="ChEBI" id="CHEBI:15377"/>
        <dbReference type="ChEBI" id="CHEBI:15378"/>
        <dbReference type="ChEBI" id="CHEBI:58003"/>
        <dbReference type="ChEBI" id="CHEBI:60377"/>
    </reaction>
    <physiologicalReaction direction="left-to-right" evidence="6">
        <dbReference type="Rhea" id="RHEA:72676"/>
    </physiologicalReaction>
</comment>
<comment type="catalytic activity">
    <reaction evidence="8">
        <text>3',5'-cyclic UMP + H2O = UMP + H(+)</text>
        <dbReference type="Rhea" id="RHEA:70575"/>
        <dbReference type="ChEBI" id="CHEBI:15377"/>
        <dbReference type="ChEBI" id="CHEBI:15378"/>
        <dbReference type="ChEBI" id="CHEBI:57865"/>
        <dbReference type="ChEBI" id="CHEBI:184387"/>
    </reaction>
    <physiologicalReaction direction="left-to-right" evidence="8">
        <dbReference type="Rhea" id="RHEA:70576"/>
    </physiologicalReaction>
</comment>
<evidence type="ECO:0000256" key="8">
    <source>
        <dbReference type="ARBA" id="ARBA00048505"/>
    </source>
</evidence>
<dbReference type="SUPFAM" id="SSF56281">
    <property type="entry name" value="Metallo-hydrolase/oxidoreductase"/>
    <property type="match status" value="1"/>
</dbReference>
<comment type="caution">
    <text evidence="11">The sequence shown here is derived from an EMBL/GenBank/DDBJ whole genome shotgun (WGS) entry which is preliminary data.</text>
</comment>
<accession>A0A4Q9DIS1</accession>
<evidence type="ECO:0000256" key="1">
    <source>
        <dbReference type="ARBA" id="ARBA00004886"/>
    </source>
</evidence>
<name>A0A4Q9DIS1_9BACL</name>
<comment type="similarity">
    <text evidence="2 9">Belongs to the PqqB family.</text>
</comment>
<evidence type="ECO:0000256" key="2">
    <source>
        <dbReference type="ARBA" id="ARBA00008481"/>
    </source>
</evidence>